<keyword evidence="3 7" id="KW-0238">DNA-binding</keyword>
<dbReference type="InterPro" id="IPR000847">
    <property type="entry name" value="LysR_HTH_N"/>
</dbReference>
<dbReference type="SUPFAM" id="SSF46785">
    <property type="entry name" value="Winged helix' DNA-binding domain"/>
    <property type="match status" value="1"/>
</dbReference>
<dbReference type="Gene3D" id="1.10.10.10">
    <property type="entry name" value="Winged helix-like DNA-binding domain superfamily/Winged helix DNA-binding domain"/>
    <property type="match status" value="1"/>
</dbReference>
<dbReference type="EMBL" id="FNJL01000023">
    <property type="protein sequence ID" value="SDP73029.1"/>
    <property type="molecule type" value="Genomic_DNA"/>
</dbReference>
<dbReference type="PANTHER" id="PTHR30126:SF91">
    <property type="entry name" value="LYSR FAMILY TRANSCRIPTIONAL REGULATOR"/>
    <property type="match status" value="1"/>
</dbReference>
<dbReference type="OrthoDB" id="196624at2"/>
<dbReference type="Pfam" id="PF03466">
    <property type="entry name" value="LysR_substrate"/>
    <property type="match status" value="1"/>
</dbReference>
<evidence type="ECO:0000313" key="7">
    <source>
        <dbReference type="EMBL" id="SDP73029.1"/>
    </source>
</evidence>
<organism evidence="7 8">
    <name type="scientific">Paracidovorax cattleyae</name>
    <dbReference type="NCBI Taxonomy" id="80868"/>
    <lineage>
        <taxon>Bacteria</taxon>
        <taxon>Pseudomonadati</taxon>
        <taxon>Pseudomonadota</taxon>
        <taxon>Betaproteobacteria</taxon>
        <taxon>Burkholderiales</taxon>
        <taxon>Comamonadaceae</taxon>
        <taxon>Paracidovorax</taxon>
    </lineage>
</organism>
<feature type="compositionally biased region" description="Basic residues" evidence="5">
    <location>
        <begin position="313"/>
        <end position="323"/>
    </location>
</feature>
<dbReference type="Pfam" id="PF00126">
    <property type="entry name" value="HTH_1"/>
    <property type="match status" value="1"/>
</dbReference>
<accession>A0A1H0V3A9</accession>
<dbReference type="InterPro" id="IPR005119">
    <property type="entry name" value="LysR_subst-bd"/>
</dbReference>
<reference evidence="8" key="1">
    <citation type="submission" date="2016-10" db="EMBL/GenBank/DDBJ databases">
        <authorList>
            <person name="Varghese N."/>
            <person name="Submissions S."/>
        </authorList>
    </citation>
    <scope>NUCLEOTIDE SEQUENCE [LARGE SCALE GENOMIC DNA]</scope>
    <source>
        <strain evidence="8">DSM 17101</strain>
    </source>
</reference>
<evidence type="ECO:0000256" key="1">
    <source>
        <dbReference type="ARBA" id="ARBA00009437"/>
    </source>
</evidence>
<name>A0A1H0V3A9_9BURK</name>
<dbReference type="InterPro" id="IPR036388">
    <property type="entry name" value="WH-like_DNA-bd_sf"/>
</dbReference>
<feature type="compositionally biased region" description="Low complexity" evidence="5">
    <location>
        <begin position="295"/>
        <end position="304"/>
    </location>
</feature>
<evidence type="ECO:0000256" key="4">
    <source>
        <dbReference type="ARBA" id="ARBA00023163"/>
    </source>
</evidence>
<dbReference type="AlphaFoldDB" id="A0A1H0V3A9"/>
<evidence type="ECO:0000256" key="3">
    <source>
        <dbReference type="ARBA" id="ARBA00023125"/>
    </source>
</evidence>
<evidence type="ECO:0000256" key="2">
    <source>
        <dbReference type="ARBA" id="ARBA00023015"/>
    </source>
</evidence>
<dbReference type="PROSITE" id="PS50931">
    <property type="entry name" value="HTH_LYSR"/>
    <property type="match status" value="1"/>
</dbReference>
<dbReference type="Proteomes" id="UP000199317">
    <property type="component" value="Unassembled WGS sequence"/>
</dbReference>
<dbReference type="GO" id="GO:0000976">
    <property type="term" value="F:transcription cis-regulatory region binding"/>
    <property type="evidence" value="ECO:0007669"/>
    <property type="project" value="TreeGrafter"/>
</dbReference>
<dbReference type="CDD" id="cd05466">
    <property type="entry name" value="PBP2_LTTR_substrate"/>
    <property type="match status" value="1"/>
</dbReference>
<keyword evidence="4" id="KW-0804">Transcription</keyword>
<dbReference type="PANTHER" id="PTHR30126">
    <property type="entry name" value="HTH-TYPE TRANSCRIPTIONAL REGULATOR"/>
    <property type="match status" value="1"/>
</dbReference>
<comment type="similarity">
    <text evidence="1">Belongs to the LysR transcriptional regulatory family.</text>
</comment>
<protein>
    <submittedName>
        <fullName evidence="7">DNA-binding transcriptional regulator, LysR family</fullName>
    </submittedName>
</protein>
<dbReference type="GO" id="GO:0003700">
    <property type="term" value="F:DNA-binding transcription factor activity"/>
    <property type="evidence" value="ECO:0007669"/>
    <property type="project" value="InterPro"/>
</dbReference>
<dbReference type="InterPro" id="IPR036390">
    <property type="entry name" value="WH_DNA-bd_sf"/>
</dbReference>
<evidence type="ECO:0000259" key="6">
    <source>
        <dbReference type="PROSITE" id="PS50931"/>
    </source>
</evidence>
<dbReference type="RefSeq" id="WP_092836728.1">
    <property type="nucleotide sequence ID" value="NZ_FNJL01000023.1"/>
</dbReference>
<evidence type="ECO:0000256" key="5">
    <source>
        <dbReference type="SAM" id="MobiDB-lite"/>
    </source>
</evidence>
<dbReference type="Gene3D" id="3.40.190.290">
    <property type="match status" value="1"/>
</dbReference>
<feature type="domain" description="HTH lysR-type" evidence="6">
    <location>
        <begin position="1"/>
        <end position="60"/>
    </location>
</feature>
<sequence length="323" mass="34869">MTFSSDSVNVFLAVLDHGSFSAAARALSRVPSAVSMTIAHLEAELDVQLFDRSGREPRPTPAARALEPQARLLGAQLRQLNAQALALTQGLEERLTIAIAPELLAGPWTEALAALTAEYPQLQAEVLAAPQADAMALLHAGRAQLALVFERSSLDGREGFQEVGSETLVAVIAPQHPVMQAAAGAPLSEVHLTTTRQIVVAGRDLAQTDPRFVFARHHWRTDNHLAALSLIEAGLGWGWQPRELVEPRIQAGTLVEMPFDNLTNGVELWVDVVWSRERPQGLGARRFVERLRQAAPASGARQAAGSGGLQKLHPAKQRRKPAP</sequence>
<gene>
    <name evidence="7" type="ORF">SAMN04489708_12341</name>
</gene>
<dbReference type="SUPFAM" id="SSF53850">
    <property type="entry name" value="Periplasmic binding protein-like II"/>
    <property type="match status" value="1"/>
</dbReference>
<feature type="region of interest" description="Disordered" evidence="5">
    <location>
        <begin position="295"/>
        <end position="323"/>
    </location>
</feature>
<keyword evidence="8" id="KW-1185">Reference proteome</keyword>
<proteinExistence type="inferred from homology"/>
<keyword evidence="2" id="KW-0805">Transcription regulation</keyword>
<evidence type="ECO:0000313" key="8">
    <source>
        <dbReference type="Proteomes" id="UP000199317"/>
    </source>
</evidence>